<feature type="domain" description="GtrA/DPMS transmembrane" evidence="7">
    <location>
        <begin position="11"/>
        <end position="143"/>
    </location>
</feature>
<dbReference type="GO" id="GO:0005886">
    <property type="term" value="C:plasma membrane"/>
    <property type="evidence" value="ECO:0007669"/>
    <property type="project" value="TreeGrafter"/>
</dbReference>
<gene>
    <name evidence="8" type="ORF">XD73_0214</name>
</gene>
<comment type="caution">
    <text evidence="8">The sequence shown here is derived from an EMBL/GenBank/DDBJ whole genome shotgun (WGS) entry which is preliminary data.</text>
</comment>
<sequence>MKNTKPKRFLKFALVGLSGTVVDFAIFNLCINLFHFESIEASVCSFSIAVINNFIWNRNWTYPESKSIPISQQLVKFSIISVIGLIIRTPLFAYLENPIITLAEQSLSSDFPLSPVTIGHNVSLAIAIIVVLFWNYFANRFWTYKGIK</sequence>
<feature type="transmembrane region" description="Helical" evidence="6">
    <location>
        <begin position="40"/>
        <end position="56"/>
    </location>
</feature>
<comment type="similarity">
    <text evidence="2">Belongs to the GtrA family.</text>
</comment>
<dbReference type="EMBL" id="LGFU01000004">
    <property type="protein sequence ID" value="KUK46893.1"/>
    <property type="molecule type" value="Genomic_DNA"/>
</dbReference>
<evidence type="ECO:0000313" key="9">
    <source>
        <dbReference type="Proteomes" id="UP000064249"/>
    </source>
</evidence>
<dbReference type="InterPro" id="IPR007267">
    <property type="entry name" value="GtrA_DPMS_TM"/>
</dbReference>
<dbReference type="InterPro" id="IPR051401">
    <property type="entry name" value="GtrA_CellWall_Glycosyl"/>
</dbReference>
<feature type="transmembrane region" description="Helical" evidence="6">
    <location>
        <begin position="115"/>
        <end position="138"/>
    </location>
</feature>
<evidence type="ECO:0000259" key="7">
    <source>
        <dbReference type="Pfam" id="PF04138"/>
    </source>
</evidence>
<organism evidence="8 9">
    <name type="scientific">Anaerolinea thermophila</name>
    <dbReference type="NCBI Taxonomy" id="167964"/>
    <lineage>
        <taxon>Bacteria</taxon>
        <taxon>Bacillati</taxon>
        <taxon>Chloroflexota</taxon>
        <taxon>Anaerolineae</taxon>
        <taxon>Anaerolineales</taxon>
        <taxon>Anaerolineaceae</taxon>
        <taxon>Anaerolinea</taxon>
    </lineage>
</organism>
<dbReference type="Proteomes" id="UP000064249">
    <property type="component" value="Unassembled WGS sequence"/>
</dbReference>
<reference evidence="8 9" key="1">
    <citation type="journal article" date="2015" name="MBio">
        <title>Genome-Resolved Metagenomic Analysis Reveals Roles for Candidate Phyla and Other Microbial Community Members in Biogeochemical Transformations in Oil Reservoirs.</title>
        <authorList>
            <person name="Hu P."/>
            <person name="Tom L."/>
            <person name="Singh A."/>
            <person name="Thomas B.C."/>
            <person name="Baker B.J."/>
            <person name="Piceno Y.M."/>
            <person name="Andersen G.L."/>
            <person name="Banfield J.F."/>
        </authorList>
    </citation>
    <scope>NUCLEOTIDE SEQUENCE [LARGE SCALE GENOMIC DNA]</scope>
    <source>
        <strain evidence="8">46_16</strain>
    </source>
</reference>
<proteinExistence type="inferred from homology"/>
<dbReference type="GO" id="GO:0000271">
    <property type="term" value="P:polysaccharide biosynthetic process"/>
    <property type="evidence" value="ECO:0007669"/>
    <property type="project" value="InterPro"/>
</dbReference>
<feature type="transmembrane region" description="Helical" evidence="6">
    <location>
        <begin position="77"/>
        <end position="95"/>
    </location>
</feature>
<dbReference type="Pfam" id="PF04138">
    <property type="entry name" value="GtrA_DPMS_TM"/>
    <property type="match status" value="1"/>
</dbReference>
<keyword evidence="3 6" id="KW-0812">Transmembrane</keyword>
<evidence type="ECO:0000256" key="3">
    <source>
        <dbReference type="ARBA" id="ARBA00022692"/>
    </source>
</evidence>
<evidence type="ECO:0000256" key="6">
    <source>
        <dbReference type="SAM" id="Phobius"/>
    </source>
</evidence>
<dbReference type="PANTHER" id="PTHR38459:SF1">
    <property type="entry name" value="PROPHAGE BACTOPRENOL-LINKED GLUCOSE TRANSLOCASE HOMOLOG"/>
    <property type="match status" value="1"/>
</dbReference>
<dbReference type="AlphaFoldDB" id="A0A101FYX9"/>
<accession>A0A101FYX9</accession>
<evidence type="ECO:0000256" key="2">
    <source>
        <dbReference type="ARBA" id="ARBA00009399"/>
    </source>
</evidence>
<dbReference type="PANTHER" id="PTHR38459">
    <property type="entry name" value="PROPHAGE BACTOPRENOL-LINKED GLUCOSE TRANSLOCASE HOMOLOG"/>
    <property type="match status" value="1"/>
</dbReference>
<evidence type="ECO:0000313" key="8">
    <source>
        <dbReference type="EMBL" id="KUK46893.1"/>
    </source>
</evidence>
<keyword evidence="4 6" id="KW-1133">Transmembrane helix</keyword>
<evidence type="ECO:0000256" key="4">
    <source>
        <dbReference type="ARBA" id="ARBA00022989"/>
    </source>
</evidence>
<evidence type="ECO:0000256" key="5">
    <source>
        <dbReference type="ARBA" id="ARBA00023136"/>
    </source>
</evidence>
<evidence type="ECO:0000256" key="1">
    <source>
        <dbReference type="ARBA" id="ARBA00004141"/>
    </source>
</evidence>
<feature type="transmembrane region" description="Helical" evidence="6">
    <location>
        <begin position="12"/>
        <end position="34"/>
    </location>
</feature>
<protein>
    <submittedName>
        <fullName evidence="8">Putative membrane protein</fullName>
    </submittedName>
</protein>
<keyword evidence="5 6" id="KW-0472">Membrane</keyword>
<name>A0A101FYX9_9CHLR</name>
<comment type="subcellular location">
    <subcellularLocation>
        <location evidence="1">Membrane</location>
        <topology evidence="1">Multi-pass membrane protein</topology>
    </subcellularLocation>
</comment>